<evidence type="ECO:0000313" key="2">
    <source>
        <dbReference type="EMBL" id="MVW62629.1"/>
    </source>
</evidence>
<sequence length="184" mass="19425">MTQPIHADGFLLRPLVPDDAPAMAAAVRESMSSLGPWMPWAQAAYDDADALAWIAFCAAAHADGSAHEFGIFGPDGRHYVGAAGLNQFNRLHGFCNLGYWVRTSAQGQGAALAAIRALSRHAFEHLGQARVEIVVADGNQASLGVARKAGAVHECLARNRLNLHGRPVAAHVLSLTPSDTTANV</sequence>
<name>A0A7X3K948_9BURK</name>
<dbReference type="InterPro" id="IPR051908">
    <property type="entry name" value="Ribosomal_N-acetyltransferase"/>
</dbReference>
<proteinExistence type="predicted"/>
<dbReference type="InterPro" id="IPR016181">
    <property type="entry name" value="Acyl_CoA_acyltransferase"/>
</dbReference>
<dbReference type="GO" id="GO:1990189">
    <property type="term" value="F:protein N-terminal-serine acetyltransferase activity"/>
    <property type="evidence" value="ECO:0007669"/>
    <property type="project" value="TreeGrafter"/>
</dbReference>
<dbReference type="Pfam" id="PF13302">
    <property type="entry name" value="Acetyltransf_3"/>
    <property type="match status" value="1"/>
</dbReference>
<accession>A0A7X3K948</accession>
<dbReference type="EMBL" id="WSES01000007">
    <property type="protein sequence ID" value="MVW62629.1"/>
    <property type="molecule type" value="Genomic_DNA"/>
</dbReference>
<comment type="caution">
    <text evidence="2">The sequence shown here is derived from an EMBL/GenBank/DDBJ whole genome shotgun (WGS) entry which is preliminary data.</text>
</comment>
<feature type="domain" description="N-acetyltransferase" evidence="1">
    <location>
        <begin position="10"/>
        <end position="169"/>
    </location>
</feature>
<evidence type="ECO:0000259" key="1">
    <source>
        <dbReference type="PROSITE" id="PS51186"/>
    </source>
</evidence>
<dbReference type="RefSeq" id="WP_160410007.1">
    <property type="nucleotide sequence ID" value="NZ_WSES01000007.1"/>
</dbReference>
<dbReference type="AlphaFoldDB" id="A0A7X3K948"/>
<dbReference type="PANTHER" id="PTHR43441">
    <property type="entry name" value="RIBOSOMAL-PROTEIN-SERINE ACETYLTRANSFERASE"/>
    <property type="match status" value="1"/>
</dbReference>
<dbReference type="InterPro" id="IPR000182">
    <property type="entry name" value="GNAT_dom"/>
</dbReference>
<dbReference type="Proteomes" id="UP000443353">
    <property type="component" value="Unassembled WGS sequence"/>
</dbReference>
<evidence type="ECO:0000313" key="3">
    <source>
        <dbReference type="Proteomes" id="UP000443353"/>
    </source>
</evidence>
<dbReference type="PROSITE" id="PS51186">
    <property type="entry name" value="GNAT"/>
    <property type="match status" value="1"/>
</dbReference>
<keyword evidence="3" id="KW-1185">Reference proteome</keyword>
<dbReference type="SUPFAM" id="SSF55729">
    <property type="entry name" value="Acyl-CoA N-acyltransferases (Nat)"/>
    <property type="match status" value="1"/>
</dbReference>
<organism evidence="2 3">
    <name type="scientific">Massilia cellulosiltytica</name>
    <dbReference type="NCBI Taxonomy" id="2683234"/>
    <lineage>
        <taxon>Bacteria</taxon>
        <taxon>Pseudomonadati</taxon>
        <taxon>Pseudomonadota</taxon>
        <taxon>Betaproteobacteria</taxon>
        <taxon>Burkholderiales</taxon>
        <taxon>Oxalobacteraceae</taxon>
        <taxon>Telluria group</taxon>
        <taxon>Massilia</taxon>
    </lineage>
</organism>
<protein>
    <submittedName>
        <fullName evidence="2">GNAT family N-acetyltransferase</fullName>
    </submittedName>
</protein>
<gene>
    <name evidence="2" type="ORF">GPY61_22120</name>
</gene>
<dbReference type="Gene3D" id="3.40.630.30">
    <property type="match status" value="1"/>
</dbReference>
<dbReference type="GO" id="GO:0005737">
    <property type="term" value="C:cytoplasm"/>
    <property type="evidence" value="ECO:0007669"/>
    <property type="project" value="TreeGrafter"/>
</dbReference>
<reference evidence="2 3" key="1">
    <citation type="submission" date="2019-12" db="EMBL/GenBank/DDBJ databases">
        <authorList>
            <person name="Li C."/>
            <person name="Zhao J."/>
        </authorList>
    </citation>
    <scope>NUCLEOTIDE SEQUENCE [LARGE SCALE GENOMIC DNA]</scope>
    <source>
        <strain evidence="2 3">NEAU-DD11</strain>
    </source>
</reference>
<keyword evidence="2" id="KW-0808">Transferase</keyword>
<dbReference type="PANTHER" id="PTHR43441:SF10">
    <property type="entry name" value="ACETYLTRANSFERASE"/>
    <property type="match status" value="1"/>
</dbReference>
<dbReference type="GO" id="GO:0008999">
    <property type="term" value="F:protein-N-terminal-alanine acetyltransferase activity"/>
    <property type="evidence" value="ECO:0007669"/>
    <property type="project" value="TreeGrafter"/>
</dbReference>